<dbReference type="CDD" id="cd14014">
    <property type="entry name" value="STKc_PknB_like"/>
    <property type="match status" value="1"/>
</dbReference>
<keyword evidence="3 10" id="KW-0418">Kinase</keyword>
<keyword evidence="1" id="KW-0808">Transferase</keyword>
<evidence type="ECO:0000259" key="9">
    <source>
        <dbReference type="PROSITE" id="PS51781"/>
    </source>
</evidence>
<evidence type="ECO:0000313" key="10">
    <source>
        <dbReference type="EMBL" id="CDM67135.1"/>
    </source>
</evidence>
<dbReference type="PANTHER" id="PTHR43289">
    <property type="entry name" value="MITOGEN-ACTIVATED PROTEIN KINASE KINASE KINASE 20-RELATED"/>
    <property type="match status" value="1"/>
</dbReference>
<dbReference type="PROSITE" id="PS50011">
    <property type="entry name" value="PROTEIN_KINASE_DOM"/>
    <property type="match status" value="1"/>
</dbReference>
<dbReference type="Gene3D" id="2.30.30.40">
    <property type="entry name" value="SH3 Domains"/>
    <property type="match status" value="1"/>
</dbReference>
<evidence type="ECO:0000256" key="4">
    <source>
        <dbReference type="ARBA" id="ARBA00022840"/>
    </source>
</evidence>
<dbReference type="InterPro" id="IPR011009">
    <property type="entry name" value="Kinase-like_dom_sf"/>
</dbReference>
<protein>
    <submittedName>
        <fullName evidence="10">Serine/threonine protein kinase</fullName>
    </submittedName>
</protein>
<dbReference type="AlphaFoldDB" id="A0A0B6X4L2"/>
<dbReference type="GO" id="GO:0005524">
    <property type="term" value="F:ATP binding"/>
    <property type="evidence" value="ECO:0007669"/>
    <property type="project" value="UniProtKB-UniRule"/>
</dbReference>
<dbReference type="PANTHER" id="PTHR43289:SF6">
    <property type="entry name" value="SERINE_THREONINE-PROTEIN KINASE NEKL-3"/>
    <property type="match status" value="1"/>
</dbReference>
<reference evidence="10 11" key="2">
    <citation type="submission" date="2015-01" db="EMBL/GenBank/DDBJ databases">
        <title>Complete genome sequence of Pyrinomonas methylaliphatogenes type strain K22T.</title>
        <authorList>
            <person name="Lee K.C.Y."/>
            <person name="Power J.F."/>
            <person name="Dunfield P.F."/>
            <person name="Morgan X.C."/>
            <person name="Huttenhower C."/>
            <person name="Stott M.B."/>
        </authorList>
    </citation>
    <scope>NUCLEOTIDE SEQUENCE [LARGE SCALE GENOMIC DNA]</scope>
    <source>
        <strain evidence="10 11">K22</strain>
    </source>
</reference>
<dbReference type="SMART" id="SM00220">
    <property type="entry name" value="S_TKc"/>
    <property type="match status" value="1"/>
</dbReference>
<reference evidence="10 11" key="1">
    <citation type="submission" date="2013-12" db="EMBL/GenBank/DDBJ databases">
        <authorList>
            <person name="Stott M."/>
        </authorList>
    </citation>
    <scope>NUCLEOTIDE SEQUENCE [LARGE SCALE GENOMIC DNA]</scope>
    <source>
        <strain evidence="10 11">K22</strain>
    </source>
</reference>
<feature type="region of interest" description="Disordered" evidence="6">
    <location>
        <begin position="469"/>
        <end position="489"/>
    </location>
</feature>
<dbReference type="PROSITE" id="PS00107">
    <property type="entry name" value="PROTEIN_KINASE_ATP"/>
    <property type="match status" value="1"/>
</dbReference>
<dbReference type="Pfam" id="PF08239">
    <property type="entry name" value="SH3_3"/>
    <property type="match status" value="1"/>
</dbReference>
<keyword evidence="7" id="KW-1133">Transmembrane helix</keyword>
<dbReference type="InterPro" id="IPR003646">
    <property type="entry name" value="SH3-like_bac-type"/>
</dbReference>
<evidence type="ECO:0000256" key="6">
    <source>
        <dbReference type="SAM" id="MobiDB-lite"/>
    </source>
</evidence>
<dbReference type="InterPro" id="IPR017441">
    <property type="entry name" value="Protein_kinase_ATP_BS"/>
</dbReference>
<gene>
    <name evidence="10" type="ORF">PYK22_03184</name>
</gene>
<organism evidence="10 11">
    <name type="scientific">Pyrinomonas methylaliphatogenes</name>
    <dbReference type="NCBI Taxonomy" id="454194"/>
    <lineage>
        <taxon>Bacteria</taxon>
        <taxon>Pseudomonadati</taxon>
        <taxon>Acidobacteriota</taxon>
        <taxon>Blastocatellia</taxon>
        <taxon>Blastocatellales</taxon>
        <taxon>Pyrinomonadaceae</taxon>
        <taxon>Pyrinomonas</taxon>
    </lineage>
</organism>
<dbReference type="RefSeq" id="WP_041979375.1">
    <property type="nucleotide sequence ID" value="NZ_CBXV010000009.1"/>
</dbReference>
<dbReference type="GO" id="GO:0004674">
    <property type="term" value="F:protein serine/threonine kinase activity"/>
    <property type="evidence" value="ECO:0007669"/>
    <property type="project" value="UniProtKB-KW"/>
</dbReference>
<dbReference type="PROSITE" id="PS00108">
    <property type="entry name" value="PROTEIN_KINASE_ST"/>
    <property type="match status" value="1"/>
</dbReference>
<keyword evidence="4 5" id="KW-0067">ATP-binding</keyword>
<feature type="binding site" evidence="5">
    <location>
        <position position="48"/>
    </location>
    <ligand>
        <name>ATP</name>
        <dbReference type="ChEBI" id="CHEBI:30616"/>
    </ligand>
</feature>
<proteinExistence type="predicted"/>
<dbReference type="InterPro" id="IPR008271">
    <property type="entry name" value="Ser/Thr_kinase_AS"/>
</dbReference>
<feature type="domain" description="SH3b" evidence="9">
    <location>
        <begin position="411"/>
        <end position="489"/>
    </location>
</feature>
<dbReference type="Proteomes" id="UP000031518">
    <property type="component" value="Unassembled WGS sequence"/>
</dbReference>
<keyword evidence="7" id="KW-0812">Transmembrane</keyword>
<evidence type="ECO:0000256" key="7">
    <source>
        <dbReference type="SAM" id="Phobius"/>
    </source>
</evidence>
<keyword evidence="11" id="KW-1185">Reference proteome</keyword>
<sequence length="489" mass="54626">MSELKLENCRLDDRFDILECLGRGSYAEIFVARVVRTNGDLPPKVVIKALNTHLQGEPDPELERTLIENFRNEAEALDRVRHPNIISRLGHGVALDLEGHLFHYLVLEYLPGGDLAKLCNKRPLPIEDALFYLEQICRGLAHAHSRGVIHRDIKPHNLLLTEDRRTVKIADFGVAKIKLIEMQEGAITKVGTEIYAAPEHNPNGETTLLDALARANRDHLTPAADVYSLAKTTFMLITGRAPREFSRRPITKLPENIADEAWAADVLRVLERATQTDPGERYQSVTEFWQELQAAVRMADENAPTRLLADERTVIAAPALDEGEKELKRYAHPSRIVVPVAAQTSSRPQRVQALAGAQVDETDLQPIGRNLRRRVLNWTISLLFSALFVALLFATHSYVSQWRQARLAAGAESRSSIGQELVATTDINLRSGPGASYPRVGLAERGSLVRVLDAKNNWVEVIILQHGRPKEDPTSADRGWVNGNYLQPK</sequence>
<dbReference type="InterPro" id="IPR000719">
    <property type="entry name" value="Prot_kinase_dom"/>
</dbReference>
<dbReference type="STRING" id="454194.PYK22_03184"/>
<name>A0A0B6X4L2_9BACT</name>
<feature type="domain" description="Protein kinase" evidence="8">
    <location>
        <begin position="15"/>
        <end position="296"/>
    </location>
</feature>
<evidence type="ECO:0000256" key="2">
    <source>
        <dbReference type="ARBA" id="ARBA00022741"/>
    </source>
</evidence>
<dbReference type="EMBL" id="CBXV010000009">
    <property type="protein sequence ID" value="CDM67135.1"/>
    <property type="molecule type" value="Genomic_DNA"/>
</dbReference>
<dbReference type="SUPFAM" id="SSF56112">
    <property type="entry name" value="Protein kinase-like (PK-like)"/>
    <property type="match status" value="1"/>
</dbReference>
<evidence type="ECO:0000256" key="5">
    <source>
        <dbReference type="PROSITE-ProRule" id="PRU10141"/>
    </source>
</evidence>
<dbReference type="PROSITE" id="PS51781">
    <property type="entry name" value="SH3B"/>
    <property type="match status" value="1"/>
</dbReference>
<keyword evidence="7" id="KW-0472">Membrane</keyword>
<dbReference type="Pfam" id="PF00069">
    <property type="entry name" value="Pkinase"/>
    <property type="match status" value="1"/>
</dbReference>
<keyword evidence="10" id="KW-0723">Serine/threonine-protein kinase</keyword>
<dbReference type="Gene3D" id="1.10.510.10">
    <property type="entry name" value="Transferase(Phosphotransferase) domain 1"/>
    <property type="match status" value="1"/>
</dbReference>
<evidence type="ECO:0000256" key="3">
    <source>
        <dbReference type="ARBA" id="ARBA00022777"/>
    </source>
</evidence>
<evidence type="ECO:0000259" key="8">
    <source>
        <dbReference type="PROSITE" id="PS50011"/>
    </source>
</evidence>
<accession>A0A0B6X4L2</accession>
<evidence type="ECO:0000256" key="1">
    <source>
        <dbReference type="ARBA" id="ARBA00022679"/>
    </source>
</evidence>
<evidence type="ECO:0000313" key="11">
    <source>
        <dbReference type="Proteomes" id="UP000031518"/>
    </source>
</evidence>
<dbReference type="OrthoDB" id="437733at2"/>
<feature type="transmembrane region" description="Helical" evidence="7">
    <location>
        <begin position="375"/>
        <end position="394"/>
    </location>
</feature>
<keyword evidence="2 5" id="KW-0547">Nucleotide-binding</keyword>